<reference evidence="9" key="1">
    <citation type="submission" date="2021-02" db="EMBL/GenBank/DDBJ databases">
        <authorList>
            <person name="Nowell W R."/>
        </authorList>
    </citation>
    <scope>NUCLEOTIDE SEQUENCE</scope>
</reference>
<dbReference type="PANTHER" id="PTHR24292">
    <property type="entry name" value="CYTOCHROME P450"/>
    <property type="match status" value="1"/>
</dbReference>
<dbReference type="Pfam" id="PF00067">
    <property type="entry name" value="p450"/>
    <property type="match status" value="1"/>
</dbReference>
<keyword evidence="8" id="KW-1133">Transmembrane helix</keyword>
<dbReference type="Gene3D" id="1.10.630.10">
    <property type="entry name" value="Cytochrome P450"/>
    <property type="match status" value="1"/>
</dbReference>
<dbReference type="PRINTS" id="PR00385">
    <property type="entry name" value="P450"/>
</dbReference>
<dbReference type="InterPro" id="IPR036396">
    <property type="entry name" value="Cyt_P450_sf"/>
</dbReference>
<evidence type="ECO:0000256" key="5">
    <source>
        <dbReference type="ARBA" id="ARBA00023002"/>
    </source>
</evidence>
<feature type="transmembrane region" description="Helical" evidence="8">
    <location>
        <begin position="23"/>
        <end position="46"/>
    </location>
</feature>
<dbReference type="PANTHER" id="PTHR24292:SF102">
    <property type="entry name" value="CYTOCHROME P450 FAMILY-RELATED"/>
    <property type="match status" value="1"/>
</dbReference>
<comment type="similarity">
    <text evidence="2">Belongs to the cytochrome P450 family.</text>
</comment>
<keyword evidence="5" id="KW-0560">Oxidoreductase</keyword>
<proteinExistence type="inferred from homology"/>
<comment type="cofactor">
    <cofactor evidence="1">
        <name>heme</name>
        <dbReference type="ChEBI" id="CHEBI:30413"/>
    </cofactor>
</comment>
<evidence type="ECO:0000313" key="9">
    <source>
        <dbReference type="EMBL" id="CAF4609377.1"/>
    </source>
</evidence>
<keyword evidence="6" id="KW-0408">Iron</keyword>
<dbReference type="InterPro" id="IPR001128">
    <property type="entry name" value="Cyt_P450"/>
</dbReference>
<comment type="caution">
    <text evidence="9">The sequence shown here is derived from an EMBL/GenBank/DDBJ whole genome shotgun (WGS) entry which is preliminary data.</text>
</comment>
<evidence type="ECO:0000256" key="1">
    <source>
        <dbReference type="ARBA" id="ARBA00001971"/>
    </source>
</evidence>
<dbReference type="Proteomes" id="UP000681722">
    <property type="component" value="Unassembled WGS sequence"/>
</dbReference>
<dbReference type="InterPro" id="IPR050476">
    <property type="entry name" value="Insect_CytP450_Detox"/>
</dbReference>
<dbReference type="GO" id="GO:0020037">
    <property type="term" value="F:heme binding"/>
    <property type="evidence" value="ECO:0007669"/>
    <property type="project" value="InterPro"/>
</dbReference>
<keyword evidence="8" id="KW-0812">Transmembrane</keyword>
<accession>A0A8S2Z612</accession>
<organism evidence="9 10">
    <name type="scientific">Didymodactylos carnosus</name>
    <dbReference type="NCBI Taxonomy" id="1234261"/>
    <lineage>
        <taxon>Eukaryota</taxon>
        <taxon>Metazoa</taxon>
        <taxon>Spiralia</taxon>
        <taxon>Gnathifera</taxon>
        <taxon>Rotifera</taxon>
        <taxon>Eurotatoria</taxon>
        <taxon>Bdelloidea</taxon>
        <taxon>Philodinida</taxon>
        <taxon>Philodinidae</taxon>
        <taxon>Didymodactylos</taxon>
    </lineage>
</organism>
<dbReference type="GO" id="GO:0016705">
    <property type="term" value="F:oxidoreductase activity, acting on paired donors, with incorporation or reduction of molecular oxygen"/>
    <property type="evidence" value="ECO:0007669"/>
    <property type="project" value="InterPro"/>
</dbReference>
<evidence type="ECO:0008006" key="11">
    <source>
        <dbReference type="Google" id="ProtNLM"/>
    </source>
</evidence>
<evidence type="ECO:0000256" key="6">
    <source>
        <dbReference type="ARBA" id="ARBA00023004"/>
    </source>
</evidence>
<protein>
    <recommendedName>
        <fullName evidence="11">Cytochrome P450</fullName>
    </recommendedName>
</protein>
<evidence type="ECO:0000256" key="4">
    <source>
        <dbReference type="ARBA" id="ARBA00022723"/>
    </source>
</evidence>
<dbReference type="GO" id="GO:0004497">
    <property type="term" value="F:monooxygenase activity"/>
    <property type="evidence" value="ECO:0007669"/>
    <property type="project" value="UniProtKB-KW"/>
</dbReference>
<dbReference type="EMBL" id="CAJOBC010130025">
    <property type="protein sequence ID" value="CAF4609377.1"/>
    <property type="molecule type" value="Genomic_DNA"/>
</dbReference>
<sequence>EEKDVDDGSVSRLLTYNEVKSNVFLFMVAGYETTSSALAYCTYVLANHFDIQRKLQEEIDQYIGESEQQSPDYDIVNRMGYMDLFIKEVLRMYPVAVATHTRRCINETNVCGYKIMKGIE</sequence>
<name>A0A8S2Z612_9BILA</name>
<keyword evidence="7" id="KW-0503">Monooxygenase</keyword>
<keyword evidence="3" id="KW-0349">Heme</keyword>
<keyword evidence="8" id="KW-0472">Membrane</keyword>
<dbReference type="InterPro" id="IPR002401">
    <property type="entry name" value="Cyt_P450_E_grp-I"/>
</dbReference>
<dbReference type="AlphaFoldDB" id="A0A8S2Z612"/>
<dbReference type="SUPFAM" id="SSF48264">
    <property type="entry name" value="Cytochrome P450"/>
    <property type="match status" value="1"/>
</dbReference>
<dbReference type="OrthoDB" id="2789670at2759"/>
<dbReference type="PRINTS" id="PR00463">
    <property type="entry name" value="EP450I"/>
</dbReference>
<evidence type="ECO:0000256" key="7">
    <source>
        <dbReference type="ARBA" id="ARBA00023033"/>
    </source>
</evidence>
<keyword evidence="4" id="KW-0479">Metal-binding</keyword>
<evidence type="ECO:0000256" key="2">
    <source>
        <dbReference type="ARBA" id="ARBA00010617"/>
    </source>
</evidence>
<evidence type="ECO:0000313" key="10">
    <source>
        <dbReference type="Proteomes" id="UP000681722"/>
    </source>
</evidence>
<evidence type="ECO:0000256" key="8">
    <source>
        <dbReference type="SAM" id="Phobius"/>
    </source>
</evidence>
<gene>
    <name evidence="9" type="ORF">SRO942_LOCUS49151</name>
</gene>
<feature type="non-terminal residue" evidence="9">
    <location>
        <position position="1"/>
    </location>
</feature>
<evidence type="ECO:0000256" key="3">
    <source>
        <dbReference type="ARBA" id="ARBA00022617"/>
    </source>
</evidence>
<dbReference type="GO" id="GO:0005506">
    <property type="term" value="F:iron ion binding"/>
    <property type="evidence" value="ECO:0007669"/>
    <property type="project" value="InterPro"/>
</dbReference>